<dbReference type="InterPro" id="IPR036390">
    <property type="entry name" value="WH_DNA-bd_sf"/>
</dbReference>
<reference evidence="3" key="2">
    <citation type="submission" date="2025-09" db="UniProtKB">
        <authorList>
            <consortium name="Ensembl"/>
        </authorList>
    </citation>
    <scope>IDENTIFICATION</scope>
</reference>
<dbReference type="PROSITE" id="PS50186">
    <property type="entry name" value="DEP"/>
    <property type="match status" value="1"/>
</dbReference>
<evidence type="ECO:0000259" key="2">
    <source>
        <dbReference type="PROSITE" id="PS50186"/>
    </source>
</evidence>
<evidence type="ECO:0000256" key="1">
    <source>
        <dbReference type="SAM" id="SignalP"/>
    </source>
</evidence>
<dbReference type="CDD" id="cd04446">
    <property type="entry name" value="DEP_DEPDC4"/>
    <property type="match status" value="1"/>
</dbReference>
<dbReference type="Gene3D" id="1.10.10.10">
    <property type="entry name" value="Winged helix-like DNA-binding domain superfamily/Winged helix DNA-binding domain"/>
    <property type="match status" value="1"/>
</dbReference>
<dbReference type="CDD" id="cd04405">
    <property type="entry name" value="RhoGAP_BRCC3-like"/>
    <property type="match status" value="1"/>
</dbReference>
<dbReference type="PANTHER" id="PTHR16206">
    <property type="entry name" value="DEP DOMAIN-CONTAINING"/>
    <property type="match status" value="1"/>
</dbReference>
<organism evidence="3 4">
    <name type="scientific">Periophthalmus magnuspinnatus</name>
    <dbReference type="NCBI Taxonomy" id="409849"/>
    <lineage>
        <taxon>Eukaryota</taxon>
        <taxon>Metazoa</taxon>
        <taxon>Chordata</taxon>
        <taxon>Craniata</taxon>
        <taxon>Vertebrata</taxon>
        <taxon>Euteleostomi</taxon>
        <taxon>Actinopterygii</taxon>
        <taxon>Neopterygii</taxon>
        <taxon>Teleostei</taxon>
        <taxon>Neoteleostei</taxon>
        <taxon>Acanthomorphata</taxon>
        <taxon>Gobiaria</taxon>
        <taxon>Gobiiformes</taxon>
        <taxon>Gobioidei</taxon>
        <taxon>Gobiidae</taxon>
        <taxon>Oxudercinae</taxon>
        <taxon>Periophthalmus</taxon>
    </lineage>
</organism>
<dbReference type="Pfam" id="PF00610">
    <property type="entry name" value="DEP"/>
    <property type="match status" value="1"/>
</dbReference>
<keyword evidence="1" id="KW-0732">Signal</keyword>
<proteinExistence type="predicted"/>
<feature type="signal peptide" evidence="1">
    <location>
        <begin position="1"/>
        <end position="15"/>
    </location>
</feature>
<dbReference type="GO" id="GO:0035556">
    <property type="term" value="P:intracellular signal transduction"/>
    <property type="evidence" value="ECO:0007669"/>
    <property type="project" value="InterPro"/>
</dbReference>
<evidence type="ECO:0000313" key="3">
    <source>
        <dbReference type="Ensembl" id="ENSPMGP00000003858.1"/>
    </source>
</evidence>
<dbReference type="Proteomes" id="UP000261520">
    <property type="component" value="Unplaced"/>
</dbReference>
<sequence length="491" mass="56402">LILFLLIILYLPVFPLRSPLHRELWLAVAPGPWLMGYSGPFGATQLWHNIIHALKTQVEVRHCRRHLRVHADCFMGSDAVDAVLSFLMQNVVFSTSEVSRLKAARLCQALMEAKVFEPVGTKLFHKGKEVSFEDSTSSLYRFMEPCTTIVDTDTENPVRNKDHFKSYLVEEVWKQQTLLQLLQTVEVPVLDSILNSPPRVQRQTSLAPLSKQDLVISNTCLERELMDTLNLPQLDEWLSAAADLLELFPDQLIVAAGEQLSQQYDNVFAEYKEQLTNQKRVLFDIISKYYNGQEKSPLIPGRYLDIHIAILQLINDNKIEDAIKAFQLCFRLLDTSVRDELKRLVTFMATAAHPEACCLQKQMDNKTLVCRTFQKAIVQNYKLHQSQTEALLLFLISNHTELFKIPKSVIDGVRGTLRKMQQGEDPDTLPSLSYRLIKEYEDQCEAATLESLKMLLHNISMNKKMPAKQKKRLLKEFEKHHPPGQFIWGDL</sequence>
<accession>A0A3B3ZGY2</accession>
<dbReference type="AlphaFoldDB" id="A0A3B3ZGY2"/>
<evidence type="ECO:0000313" key="4">
    <source>
        <dbReference type="Proteomes" id="UP000261520"/>
    </source>
</evidence>
<feature type="chain" id="PRO_5017196588" description="DEP domain-containing protein" evidence="1">
    <location>
        <begin position="16"/>
        <end position="491"/>
    </location>
</feature>
<protein>
    <recommendedName>
        <fullName evidence="2">DEP domain-containing protein</fullName>
    </recommendedName>
</protein>
<dbReference type="PANTHER" id="PTHR16206:SF10">
    <property type="entry name" value="DEP DOMAIN-CONTAINING PROTEIN 4"/>
    <property type="match status" value="1"/>
</dbReference>
<dbReference type="InterPro" id="IPR000591">
    <property type="entry name" value="DEP_dom"/>
</dbReference>
<dbReference type="SMART" id="SM00049">
    <property type="entry name" value="DEP"/>
    <property type="match status" value="1"/>
</dbReference>
<dbReference type="Ensembl" id="ENSPMGT00000004102.1">
    <property type="protein sequence ID" value="ENSPMGP00000003858.1"/>
    <property type="gene ID" value="ENSPMGG00000003305.1"/>
</dbReference>
<feature type="domain" description="DEP" evidence="2">
    <location>
        <begin position="54"/>
        <end position="144"/>
    </location>
</feature>
<reference evidence="3" key="1">
    <citation type="submission" date="2025-08" db="UniProtKB">
        <authorList>
            <consortium name="Ensembl"/>
        </authorList>
    </citation>
    <scope>IDENTIFICATION</scope>
</reference>
<name>A0A3B3ZGY2_9GOBI</name>
<dbReference type="InterPro" id="IPR036388">
    <property type="entry name" value="WH-like_DNA-bd_sf"/>
</dbReference>
<dbReference type="SUPFAM" id="SSF46785">
    <property type="entry name" value="Winged helix' DNA-binding domain"/>
    <property type="match status" value="1"/>
</dbReference>
<keyword evidence="4" id="KW-1185">Reference proteome</keyword>